<proteinExistence type="inferred from homology"/>
<dbReference type="CDD" id="cd07135">
    <property type="entry name" value="ALDH_F14-YMR110C"/>
    <property type="match status" value="1"/>
</dbReference>
<dbReference type="Gene3D" id="3.40.309.10">
    <property type="entry name" value="Aldehyde Dehydrogenase, Chain A, domain 2"/>
    <property type="match status" value="1"/>
</dbReference>
<dbReference type="PIRSF" id="PIRSF036492">
    <property type="entry name" value="ALDH"/>
    <property type="match status" value="1"/>
</dbReference>
<dbReference type="InterPro" id="IPR016160">
    <property type="entry name" value="Ald_DH_CS_CYS"/>
</dbReference>
<organism evidence="9 10">
    <name type="scientific">Roridomyces roridus</name>
    <dbReference type="NCBI Taxonomy" id="1738132"/>
    <lineage>
        <taxon>Eukaryota</taxon>
        <taxon>Fungi</taxon>
        <taxon>Dikarya</taxon>
        <taxon>Basidiomycota</taxon>
        <taxon>Agaricomycotina</taxon>
        <taxon>Agaricomycetes</taxon>
        <taxon>Agaricomycetidae</taxon>
        <taxon>Agaricales</taxon>
        <taxon>Marasmiineae</taxon>
        <taxon>Mycenaceae</taxon>
        <taxon>Roridomyces</taxon>
    </lineage>
</organism>
<comment type="caution">
    <text evidence="9">The sequence shown here is derived from an EMBL/GenBank/DDBJ whole genome shotgun (WGS) entry which is preliminary data.</text>
</comment>
<evidence type="ECO:0000256" key="6">
    <source>
        <dbReference type="PROSITE-ProRule" id="PRU10007"/>
    </source>
</evidence>
<evidence type="ECO:0000256" key="2">
    <source>
        <dbReference type="ARBA" id="ARBA00023002"/>
    </source>
</evidence>
<dbReference type="InterPro" id="IPR016161">
    <property type="entry name" value="Ald_DH/histidinol_DH"/>
</dbReference>
<dbReference type="PROSITE" id="PS00687">
    <property type="entry name" value="ALDEHYDE_DEHYDR_GLU"/>
    <property type="match status" value="1"/>
</dbReference>
<dbReference type="GO" id="GO:0004029">
    <property type="term" value="F:aldehyde dehydrogenase (NAD+) activity"/>
    <property type="evidence" value="ECO:0007669"/>
    <property type="project" value="TreeGrafter"/>
</dbReference>
<gene>
    <name evidence="9" type="ORF">FB45DRAFT_832382</name>
</gene>
<dbReference type="GO" id="GO:0006081">
    <property type="term" value="P:aldehyde metabolic process"/>
    <property type="evidence" value="ECO:0007669"/>
    <property type="project" value="InterPro"/>
</dbReference>
<keyword evidence="2 4" id="KW-0560">Oxidoreductase</keyword>
<evidence type="ECO:0000259" key="8">
    <source>
        <dbReference type="Pfam" id="PF00171"/>
    </source>
</evidence>
<evidence type="ECO:0000256" key="5">
    <source>
        <dbReference type="PIRSR" id="PIRSR036492-1"/>
    </source>
</evidence>
<dbReference type="PANTHER" id="PTHR43570:SF16">
    <property type="entry name" value="ALDEHYDE DEHYDROGENASE TYPE III, ISOFORM Q"/>
    <property type="match status" value="1"/>
</dbReference>
<dbReference type="Gene3D" id="3.40.605.10">
    <property type="entry name" value="Aldehyde Dehydrogenase, Chain A, domain 1"/>
    <property type="match status" value="1"/>
</dbReference>
<feature type="active site" evidence="5 6">
    <location>
        <position position="217"/>
    </location>
</feature>
<sequence>MALAYTPLDDITKIHAELKAGFQTGKTKSLAYRKYQLLQLGYLIKDNAKRFEEALAQDLGRHAFESYFLEVNASLSEILECYKSVDAWAKPDKPAFNVNFVFMKPTTYKVPKGVVLVISPFNYPMWLIATPLAGAIAAGNAVVIKPSESCPATAALWTELLPKYLDSSLISIVNGAIPETTRLLELPWGHVLYTGSGRVGRIVARAAANTLTPVSLELGGKSPVFIDPDCDFKFAAKRLLWGKFTNAGQTCVAPDYVFVTKGSQDAFIEALKLTYESFYPETTGPSPKPPQNVTKMVNAQAFTRVNGLLQNSKGTVVCGGQTDEVQRFIAPTIVRDVKLDDSLMSEEIFGPLLPIVPVDNLDEAIAYVNAHDHPLALYVFTQNEVFKKKVFENTLSGSAVANETIIIPGVPGLPFGGIGASGSGYHTGKYGFDMFTHFRASMDTPGWIDKILGFRFPPYTDQSVATLRSRMPIKLPARPAGPPTGATSTTQRKWFLLAFALAIVGALTRMKNLQLKN</sequence>
<reference evidence="9" key="1">
    <citation type="submission" date="2023-03" db="EMBL/GenBank/DDBJ databases">
        <title>Massive genome expansion in bonnet fungi (Mycena s.s.) driven by repeated elements and novel gene families across ecological guilds.</title>
        <authorList>
            <consortium name="Lawrence Berkeley National Laboratory"/>
            <person name="Harder C.B."/>
            <person name="Miyauchi S."/>
            <person name="Viragh M."/>
            <person name="Kuo A."/>
            <person name="Thoen E."/>
            <person name="Andreopoulos B."/>
            <person name="Lu D."/>
            <person name="Skrede I."/>
            <person name="Drula E."/>
            <person name="Henrissat B."/>
            <person name="Morin E."/>
            <person name="Kohler A."/>
            <person name="Barry K."/>
            <person name="LaButti K."/>
            <person name="Morin E."/>
            <person name="Salamov A."/>
            <person name="Lipzen A."/>
            <person name="Mereny Z."/>
            <person name="Hegedus B."/>
            <person name="Baldrian P."/>
            <person name="Stursova M."/>
            <person name="Weitz H."/>
            <person name="Taylor A."/>
            <person name="Grigoriev I.V."/>
            <person name="Nagy L.G."/>
            <person name="Martin F."/>
            <person name="Kauserud H."/>
        </authorList>
    </citation>
    <scope>NUCLEOTIDE SEQUENCE</scope>
    <source>
        <strain evidence="9">9284</strain>
    </source>
</reference>
<dbReference type="FunFam" id="3.40.309.10:FF:000025">
    <property type="entry name" value="Aldehyde dehydrogenase"/>
    <property type="match status" value="1"/>
</dbReference>
<dbReference type="InterPro" id="IPR016163">
    <property type="entry name" value="Ald_DH_C"/>
</dbReference>
<feature type="domain" description="Aldehyde dehydrogenase" evidence="8">
    <location>
        <begin position="9"/>
        <end position="439"/>
    </location>
</feature>
<dbReference type="PROSITE" id="PS00070">
    <property type="entry name" value="ALDEHYDE_DEHYDR_CYS"/>
    <property type="match status" value="1"/>
</dbReference>
<evidence type="ECO:0000313" key="9">
    <source>
        <dbReference type="EMBL" id="KAJ7632988.1"/>
    </source>
</evidence>
<keyword evidence="3" id="KW-0520">NAD</keyword>
<feature type="active site" evidence="5">
    <location>
        <position position="251"/>
    </location>
</feature>
<name>A0AAD7BX99_9AGAR</name>
<evidence type="ECO:0000256" key="4">
    <source>
        <dbReference type="PIRNR" id="PIRNR036492"/>
    </source>
</evidence>
<evidence type="ECO:0000256" key="1">
    <source>
        <dbReference type="ARBA" id="ARBA00009986"/>
    </source>
</evidence>
<dbReference type="SUPFAM" id="SSF53720">
    <property type="entry name" value="ALDH-like"/>
    <property type="match status" value="1"/>
</dbReference>
<dbReference type="EMBL" id="JARKIF010000008">
    <property type="protein sequence ID" value="KAJ7632988.1"/>
    <property type="molecule type" value="Genomic_DNA"/>
</dbReference>
<dbReference type="InterPro" id="IPR012394">
    <property type="entry name" value="Aldehyde_DH_NAD(P)"/>
</dbReference>
<dbReference type="PANTHER" id="PTHR43570">
    <property type="entry name" value="ALDEHYDE DEHYDROGENASE"/>
    <property type="match status" value="1"/>
</dbReference>
<accession>A0AAD7BX99</accession>
<dbReference type="Pfam" id="PF00171">
    <property type="entry name" value="Aldedh"/>
    <property type="match status" value="1"/>
</dbReference>
<evidence type="ECO:0000256" key="3">
    <source>
        <dbReference type="ARBA" id="ARBA00023027"/>
    </source>
</evidence>
<dbReference type="InterPro" id="IPR015590">
    <property type="entry name" value="Aldehyde_DH_dom"/>
</dbReference>
<evidence type="ECO:0000313" key="10">
    <source>
        <dbReference type="Proteomes" id="UP001221142"/>
    </source>
</evidence>
<dbReference type="InterPro" id="IPR016162">
    <property type="entry name" value="Ald_DH_N"/>
</dbReference>
<protein>
    <recommendedName>
        <fullName evidence="4">Aldehyde dehydrogenase</fullName>
    </recommendedName>
</protein>
<comment type="similarity">
    <text evidence="1 4 7">Belongs to the aldehyde dehydrogenase family.</text>
</comment>
<dbReference type="FunFam" id="3.40.605.10:FF:000004">
    <property type="entry name" value="Aldehyde dehydrogenase"/>
    <property type="match status" value="1"/>
</dbReference>
<dbReference type="InterPro" id="IPR029510">
    <property type="entry name" value="Ald_DH_CS_GLU"/>
</dbReference>
<dbReference type="Proteomes" id="UP001221142">
    <property type="component" value="Unassembled WGS sequence"/>
</dbReference>
<evidence type="ECO:0000256" key="7">
    <source>
        <dbReference type="RuleBase" id="RU003345"/>
    </source>
</evidence>
<keyword evidence="10" id="KW-1185">Reference proteome</keyword>
<dbReference type="GO" id="GO:0005737">
    <property type="term" value="C:cytoplasm"/>
    <property type="evidence" value="ECO:0007669"/>
    <property type="project" value="TreeGrafter"/>
</dbReference>
<dbReference type="AlphaFoldDB" id="A0AAD7BX99"/>